<dbReference type="Pfam" id="PF11146">
    <property type="entry name" value="DUF2905"/>
    <property type="match status" value="1"/>
</dbReference>
<keyword evidence="1" id="KW-0812">Transmembrane</keyword>
<dbReference type="PANTHER" id="PTHR36443">
    <property type="entry name" value="BSR5223 PROTEIN"/>
    <property type="match status" value="1"/>
</dbReference>
<gene>
    <name evidence="2" type="ordered locus">PTH_1029</name>
</gene>
<dbReference type="eggNOG" id="ENOG5032YVX">
    <property type="taxonomic scope" value="Bacteria"/>
</dbReference>
<dbReference type="Proteomes" id="UP000006556">
    <property type="component" value="Chromosome"/>
</dbReference>
<evidence type="ECO:0000313" key="3">
    <source>
        <dbReference type="Proteomes" id="UP000006556"/>
    </source>
</evidence>
<feature type="transmembrane region" description="Helical" evidence="1">
    <location>
        <begin position="49"/>
        <end position="70"/>
    </location>
</feature>
<sequence length="72" mass="7964">MMWDSLGKMLLFFGILLAATGGLMLVGGRLFGLGRLPGDIFIQKGNFSFYFPLVTCIILSVLLTIVLNLIRR</sequence>
<name>A5D3G3_PELTS</name>
<dbReference type="HOGENOM" id="CLU_181383_0_0_9"/>
<evidence type="ECO:0000256" key="1">
    <source>
        <dbReference type="SAM" id="Phobius"/>
    </source>
</evidence>
<protein>
    <recommendedName>
        <fullName evidence="4">DUF2905 domain-containing protein</fullName>
    </recommendedName>
</protein>
<keyword evidence="1" id="KW-1133">Transmembrane helix</keyword>
<evidence type="ECO:0008006" key="4">
    <source>
        <dbReference type="Google" id="ProtNLM"/>
    </source>
</evidence>
<dbReference type="EMBL" id="AP009389">
    <property type="protein sequence ID" value="BAF59210.1"/>
    <property type="molecule type" value="Genomic_DNA"/>
</dbReference>
<proteinExistence type="predicted"/>
<keyword evidence="3" id="KW-1185">Reference proteome</keyword>
<keyword evidence="1" id="KW-0472">Membrane</keyword>
<dbReference type="STRING" id="370438.PTH_1029"/>
<evidence type="ECO:0000313" key="2">
    <source>
        <dbReference type="EMBL" id="BAF59210.1"/>
    </source>
</evidence>
<organism evidence="2 3">
    <name type="scientific">Pelotomaculum thermopropionicum (strain DSM 13744 / JCM 10971 / SI)</name>
    <dbReference type="NCBI Taxonomy" id="370438"/>
    <lineage>
        <taxon>Bacteria</taxon>
        <taxon>Bacillati</taxon>
        <taxon>Bacillota</taxon>
        <taxon>Clostridia</taxon>
        <taxon>Eubacteriales</taxon>
        <taxon>Desulfotomaculaceae</taxon>
        <taxon>Pelotomaculum</taxon>
    </lineage>
</organism>
<dbReference type="AlphaFoldDB" id="A5D3G3"/>
<dbReference type="InterPro" id="IPR021320">
    <property type="entry name" value="DUF2905"/>
</dbReference>
<dbReference type="KEGG" id="pth:PTH_1029"/>
<accession>A5D3G3</accession>
<reference evidence="3" key="1">
    <citation type="journal article" date="2008" name="Genome Res.">
        <title>The genome of Pelotomaculum thermopropionicum reveals niche-associated evolution in anaerobic microbiota.</title>
        <authorList>
            <person name="Kosaka T."/>
            <person name="Kato S."/>
            <person name="Shimoyama T."/>
            <person name="Ishii S."/>
            <person name="Abe T."/>
            <person name="Watanabe K."/>
        </authorList>
    </citation>
    <scope>NUCLEOTIDE SEQUENCE [LARGE SCALE GENOMIC DNA]</scope>
    <source>
        <strain evidence="3">DSM 13744 / JCM 10971 / SI</strain>
    </source>
</reference>
<dbReference type="PANTHER" id="PTHR36443:SF1">
    <property type="entry name" value="BSR5223 PROTEIN"/>
    <property type="match status" value="1"/>
</dbReference>